<gene>
    <name evidence="1" type="ORF">FGA12_04455</name>
</gene>
<evidence type="ECO:0000313" key="2">
    <source>
        <dbReference type="Proteomes" id="UP000318758"/>
    </source>
</evidence>
<dbReference type="SUPFAM" id="SSF102220">
    <property type="entry name" value="DNA polymerase III psi subunit"/>
    <property type="match status" value="1"/>
</dbReference>
<evidence type="ECO:0000313" key="1">
    <source>
        <dbReference type="EMBL" id="QDF74472.1"/>
    </source>
</evidence>
<dbReference type="EMBL" id="CP041153">
    <property type="protein sequence ID" value="QDF74472.1"/>
    <property type="molecule type" value="Genomic_DNA"/>
</dbReference>
<dbReference type="InterPro" id="IPR036654">
    <property type="entry name" value="DNA_pol_III_psi_sf"/>
</dbReference>
<name>A0ABX5WIX8_9GAMM</name>
<proteinExistence type="predicted"/>
<accession>A0ABX5WIX8</accession>
<dbReference type="RefSeq" id="WP_033537739.1">
    <property type="nucleotide sequence ID" value="NZ_CP041153.1"/>
</dbReference>
<keyword evidence="2" id="KW-1185">Reference proteome</keyword>
<dbReference type="Proteomes" id="UP000318758">
    <property type="component" value="Chromosome"/>
</dbReference>
<reference evidence="1 2" key="1">
    <citation type="submission" date="2019-06" db="EMBL/GenBank/DDBJ databases">
        <title>Complete genome of Shewanella marisflavi ECSMB14101, a mussel settlement-inducing bacterium isolated from East China Sea.</title>
        <authorList>
            <person name="Yang J."/>
            <person name="Liang X."/>
            <person name="Chang R."/>
            <person name="Peng L."/>
        </authorList>
    </citation>
    <scope>NUCLEOTIDE SEQUENCE [LARGE SCALE GENOMIC DNA]</scope>
    <source>
        <strain evidence="1 2">ECSMB14101</strain>
    </source>
</reference>
<sequence>MERSAYLDAMGITRWVEKGADLPLYPILVDRGASVSAEHPIIRQVLTLFPEQEKQVVISDTLSGTKEVFWDMRSVRLPKVDCVISSAPLVVLEQQSKAKRALWQAIWEVNTQ</sequence>
<protein>
    <submittedName>
        <fullName evidence="1">DNA polymerase III subunit psi</fullName>
    </submittedName>
</protein>
<organism evidence="1 2">
    <name type="scientific">Shewanella marisflavi</name>
    <dbReference type="NCBI Taxonomy" id="260364"/>
    <lineage>
        <taxon>Bacteria</taxon>
        <taxon>Pseudomonadati</taxon>
        <taxon>Pseudomonadota</taxon>
        <taxon>Gammaproteobacteria</taxon>
        <taxon>Alteromonadales</taxon>
        <taxon>Shewanellaceae</taxon>
        <taxon>Shewanella</taxon>
    </lineage>
</organism>